<keyword evidence="5" id="KW-0067">ATP-binding</keyword>
<dbReference type="InterPro" id="IPR017871">
    <property type="entry name" value="ABC_transporter-like_CS"/>
</dbReference>
<evidence type="ECO:0000259" key="9">
    <source>
        <dbReference type="PROSITE" id="PS50893"/>
    </source>
</evidence>
<dbReference type="PROSITE" id="PS50893">
    <property type="entry name" value="ABC_TRANSPORTER_2"/>
    <property type="match status" value="2"/>
</dbReference>
<feature type="transmembrane region" description="Helical" evidence="8">
    <location>
        <begin position="1199"/>
        <end position="1222"/>
    </location>
</feature>
<evidence type="ECO:0000256" key="3">
    <source>
        <dbReference type="ARBA" id="ARBA00022692"/>
    </source>
</evidence>
<evidence type="ECO:0000256" key="2">
    <source>
        <dbReference type="ARBA" id="ARBA00022448"/>
    </source>
</evidence>
<keyword evidence="3 8" id="KW-0812">Transmembrane</keyword>
<keyword evidence="4" id="KW-0547">Nucleotide-binding</keyword>
<proteinExistence type="predicted"/>
<keyword evidence="7 8" id="KW-0472">Membrane</keyword>
<dbReference type="OrthoDB" id="66620at2759"/>
<dbReference type="GO" id="GO:0016887">
    <property type="term" value="F:ATP hydrolysis activity"/>
    <property type="evidence" value="ECO:0007669"/>
    <property type="project" value="InterPro"/>
</dbReference>
<dbReference type="Proteomes" id="UP000094236">
    <property type="component" value="Unassembled WGS sequence"/>
</dbReference>
<dbReference type="SUPFAM" id="SSF52540">
    <property type="entry name" value="P-loop containing nucleoside triphosphate hydrolases"/>
    <property type="match status" value="2"/>
</dbReference>
<dbReference type="Pfam" id="PF19055">
    <property type="entry name" value="ABC2_membrane_7"/>
    <property type="match status" value="2"/>
</dbReference>
<dbReference type="GO" id="GO:0140359">
    <property type="term" value="F:ABC-type transporter activity"/>
    <property type="evidence" value="ECO:0007669"/>
    <property type="project" value="InterPro"/>
</dbReference>
<keyword evidence="11" id="KW-1185">Reference proteome</keyword>
<evidence type="ECO:0000256" key="8">
    <source>
        <dbReference type="SAM" id="Phobius"/>
    </source>
</evidence>
<evidence type="ECO:0000313" key="10">
    <source>
        <dbReference type="EMBL" id="ODV93872.1"/>
    </source>
</evidence>
<dbReference type="EMBL" id="KV454017">
    <property type="protein sequence ID" value="ODV93872.1"/>
    <property type="molecule type" value="Genomic_DNA"/>
</dbReference>
<feature type="transmembrane region" description="Helical" evidence="8">
    <location>
        <begin position="1228"/>
        <end position="1249"/>
    </location>
</feature>
<evidence type="ECO:0000256" key="4">
    <source>
        <dbReference type="ARBA" id="ARBA00022741"/>
    </source>
</evidence>
<keyword evidence="6 8" id="KW-1133">Transmembrane helix</keyword>
<feature type="transmembrane region" description="Helical" evidence="8">
    <location>
        <begin position="416"/>
        <end position="437"/>
    </location>
</feature>
<dbReference type="GO" id="GO:0000329">
    <property type="term" value="C:fungal-type vacuole membrane"/>
    <property type="evidence" value="ECO:0007669"/>
    <property type="project" value="EnsemblFungi"/>
</dbReference>
<feature type="transmembrane region" description="Helical" evidence="8">
    <location>
        <begin position="651"/>
        <end position="674"/>
    </location>
</feature>
<dbReference type="PANTHER" id="PTHR48041:SF119">
    <property type="entry name" value="ROA1P"/>
    <property type="match status" value="1"/>
</dbReference>
<comment type="subcellular location">
    <subcellularLocation>
        <location evidence="1">Membrane</location>
        <topology evidence="1">Multi-pass membrane protein</topology>
    </subcellularLocation>
</comment>
<evidence type="ECO:0000256" key="6">
    <source>
        <dbReference type="ARBA" id="ARBA00022989"/>
    </source>
</evidence>
<protein>
    <recommendedName>
        <fullName evidence="9">ABC transporter domain-containing protein</fullName>
    </recommendedName>
</protein>
<keyword evidence="2" id="KW-0813">Transport</keyword>
<dbReference type="InterPro" id="IPR050352">
    <property type="entry name" value="ABCG_transporters"/>
</dbReference>
<dbReference type="InterPro" id="IPR003439">
    <property type="entry name" value="ABC_transporter-like_ATP-bd"/>
</dbReference>
<dbReference type="STRING" id="669874.A0A1E4TQ78"/>
<accession>A0A1E4TQ78</accession>
<dbReference type="PROSITE" id="PS00211">
    <property type="entry name" value="ABC_TRANSPORTER_1"/>
    <property type="match status" value="2"/>
</dbReference>
<dbReference type="Pfam" id="PF00005">
    <property type="entry name" value="ABC_tran"/>
    <property type="match status" value="2"/>
</dbReference>
<dbReference type="Gene3D" id="3.40.50.300">
    <property type="entry name" value="P-loop containing nucleotide triphosphate hydrolases"/>
    <property type="match status" value="2"/>
</dbReference>
<sequence>MVDFYFRNRVGNDKDKVGDDDPLTHVQTVYSKNDCLESSSISSVNNLSFSATERVSIKVRDLSVAARISSKVKFFLKKRKRLENDTEAQNVKTILYPVSFDIAAGTVTAIMGGSGSGKTTLLNTLSNRYTNSANLVKEGIIEFNGDSNINSIRHAYVIQKDVLLPNLTCFETLLFAAELRLPKLTNKLKRLELVNEIILELGLKDCKNTLVGDSQHKGLSGGEKRRLSLGIQMLSNPSVLFLDEPTTGLDAYSAYLLIKTLKNLAKKGKTFIVSIHQPRSDIFFLFDNILVLSRGKLCYGYKCDSILPHFSELGYDVPENVNPADYLIDITSVDVRTPEAEATSSKRLVQTVAFWKKKEHSILLDDKVIDKQIEMNRFEANNTDNHILDNTKGAPFMRELAILTRRNMLLTYRDPMTISSLYLEAVIVGIVCGWVFYKPGGSLTGIKTVEGALYTSNGLQGYLMLLFEIYRLSLNDISVFDSERLENCISIPGFLISRRIAKLICEDFFIPFLHSIILYFMVGLRTDSARHYFIFLSNVMLNHMCSMTFAMVCIAISRNFAVSSVFGNLNFVLQSMACGFFVNAKTMPVYVRWTKYIAYVWYGFGAVISNQFTNYQGDCFDEYAGDPNVDTICASYSGEYIIKTLGFWQNWITLPLCVELCWAIGFYIIAGIIFKYKVVDVSLAKQINQSESKEESTTVDNIEEQDEKEKLQNAMQTNNHFQEEEKGGINVYLKDVYLGVTIKNWGPTLNPFHKGESRTRKIILNEINASFKYGSLNAIMGPSGSGKSSLLNLISGRVTSGLITKYSSAGKIFFNNYCVQPGVIRSICSYVSQDDDNLLPSLTVKETLQFAAGLRLSKKMSKREMDAIVKEIILKMGLRDCQNTPIGSEFIKGISGGEKRRVSIAIQLLNNPKVLLLDEPTSGLDSFTASSILSVLKKLSDEGKTVIMTIHQPRSDLFKQFGSILLLAKGGNVAYNGSPQAMITYFEKLGYPCPKLTNVADHVLDIISVNTQNAALEETSKKRVVSLLESWKKDVNYSNFNDFDYTELDKNEQISKIFGTIIREPAPFFIGYILLCKRQWLGVVRNPTVFFNRITQVAGMGVILCLFFAPLHHSYIGITNRLGLIQQAFTPLYFIGMINNVGVYPQERNFFYEEFHDNVVGLDSFFLSYLTIEVPFEIISGIPFACLNVLAVGLPRTPGLFFAAIYICSAVVNCGESLGIIFNTVFDHVGFAVNVISIFLSISTFMAGLMSLDMCGFLRGINWVSPLHYGVMAATNMSFRKEDKFTCSDGGPTNSDGSCYMSNGEEVLKAYGLTYNYPMLLGVLIVITFSYRFIIAYSALKLKLLRSNTDDFGKVFPLQNFE</sequence>
<dbReference type="PANTHER" id="PTHR48041">
    <property type="entry name" value="ABC TRANSPORTER G FAMILY MEMBER 28"/>
    <property type="match status" value="1"/>
</dbReference>
<dbReference type="InterPro" id="IPR013525">
    <property type="entry name" value="ABC2_TM"/>
</dbReference>
<dbReference type="GO" id="GO:0005524">
    <property type="term" value="F:ATP binding"/>
    <property type="evidence" value="ECO:0007669"/>
    <property type="project" value="UniProtKB-KW"/>
</dbReference>
<reference evidence="11" key="1">
    <citation type="submission" date="2016-05" db="EMBL/GenBank/DDBJ databases">
        <title>Comparative genomics of biotechnologically important yeasts.</title>
        <authorList>
            <consortium name="DOE Joint Genome Institute"/>
            <person name="Riley R."/>
            <person name="Haridas S."/>
            <person name="Wolfe K.H."/>
            <person name="Lopes M.R."/>
            <person name="Hittinger C.T."/>
            <person name="Goker M."/>
            <person name="Salamov A."/>
            <person name="Wisecaver J."/>
            <person name="Long T.M."/>
            <person name="Aerts A.L."/>
            <person name="Barry K."/>
            <person name="Choi C."/>
            <person name="Clum A."/>
            <person name="Coughlan A.Y."/>
            <person name="Deshpande S."/>
            <person name="Douglass A.P."/>
            <person name="Hanson S.J."/>
            <person name="Klenk H.-P."/>
            <person name="Labutti K."/>
            <person name="Lapidus A."/>
            <person name="Lindquist E."/>
            <person name="Lipzen A."/>
            <person name="Meier-Kolthoff J.P."/>
            <person name="Ohm R.A."/>
            <person name="Otillar R.P."/>
            <person name="Pangilinan J."/>
            <person name="Peng Y."/>
            <person name="Rokas A."/>
            <person name="Rosa C.A."/>
            <person name="Scheuner C."/>
            <person name="Sibirny A.A."/>
            <person name="Slot J.C."/>
            <person name="Stielow J.B."/>
            <person name="Sun H."/>
            <person name="Kurtzman C.P."/>
            <person name="Blackwell M."/>
            <person name="Grigoriev I.V."/>
            <person name="Jeffries T.W."/>
        </authorList>
    </citation>
    <scope>NUCLEOTIDE SEQUENCE [LARGE SCALE GENOMIC DNA]</scope>
    <source>
        <strain evidence="11">NRRL Y-2460</strain>
    </source>
</reference>
<organism evidence="10 11">
    <name type="scientific">Pachysolen tannophilus NRRL Y-2460</name>
    <dbReference type="NCBI Taxonomy" id="669874"/>
    <lineage>
        <taxon>Eukaryota</taxon>
        <taxon>Fungi</taxon>
        <taxon>Dikarya</taxon>
        <taxon>Ascomycota</taxon>
        <taxon>Saccharomycotina</taxon>
        <taxon>Pichiomycetes</taxon>
        <taxon>Pachysolenaceae</taxon>
        <taxon>Pachysolen</taxon>
    </lineage>
</organism>
<feature type="domain" description="ABC transporter" evidence="9">
    <location>
        <begin position="80"/>
        <end position="319"/>
    </location>
</feature>
<feature type="transmembrane region" description="Helical" evidence="8">
    <location>
        <begin position="1319"/>
        <end position="1340"/>
    </location>
</feature>
<feature type="transmembrane region" description="Helical" evidence="8">
    <location>
        <begin position="532"/>
        <end position="556"/>
    </location>
</feature>
<dbReference type="InterPro" id="IPR027417">
    <property type="entry name" value="P-loop_NTPase"/>
</dbReference>
<dbReference type="Pfam" id="PF01061">
    <property type="entry name" value="ABC2_membrane"/>
    <property type="match status" value="2"/>
</dbReference>
<dbReference type="InterPro" id="IPR043926">
    <property type="entry name" value="ABCG_dom"/>
</dbReference>
<dbReference type="InterPro" id="IPR003593">
    <property type="entry name" value="AAA+_ATPase"/>
</dbReference>
<evidence type="ECO:0000313" key="11">
    <source>
        <dbReference type="Proteomes" id="UP000094236"/>
    </source>
</evidence>
<evidence type="ECO:0000256" key="1">
    <source>
        <dbReference type="ARBA" id="ARBA00004141"/>
    </source>
</evidence>
<feature type="transmembrane region" description="Helical" evidence="8">
    <location>
        <begin position="1097"/>
        <end position="1116"/>
    </location>
</feature>
<feature type="domain" description="ABC transporter" evidence="9">
    <location>
        <begin position="731"/>
        <end position="995"/>
    </location>
</feature>
<dbReference type="SMART" id="SM00382">
    <property type="entry name" value="AAA"/>
    <property type="match status" value="2"/>
</dbReference>
<feature type="transmembrane region" description="Helical" evidence="8">
    <location>
        <begin position="1166"/>
        <end position="1192"/>
    </location>
</feature>
<evidence type="ECO:0000256" key="5">
    <source>
        <dbReference type="ARBA" id="ARBA00022840"/>
    </source>
</evidence>
<gene>
    <name evidence="10" type="ORF">PACTADRAFT_4770</name>
</gene>
<evidence type="ECO:0000256" key="7">
    <source>
        <dbReference type="ARBA" id="ARBA00023136"/>
    </source>
</evidence>
<name>A0A1E4TQ78_PACTA</name>
<feature type="transmembrane region" description="Helical" evidence="8">
    <location>
        <begin position="1128"/>
        <end position="1146"/>
    </location>
</feature>